<evidence type="ECO:0000313" key="5">
    <source>
        <dbReference type="Proteomes" id="UP000729733"/>
    </source>
</evidence>
<dbReference type="Pfam" id="PF03776">
    <property type="entry name" value="MinE"/>
    <property type="match status" value="1"/>
</dbReference>
<dbReference type="EMBL" id="JADWDC010000068">
    <property type="protein sequence ID" value="MCC0179124.1"/>
    <property type="molecule type" value="Genomic_DNA"/>
</dbReference>
<keyword evidence="3 4" id="KW-0132">Cell division</keyword>
<comment type="similarity">
    <text evidence="1 3">Belongs to the MinE family.</text>
</comment>
<keyword evidence="5" id="KW-1185">Reference proteome</keyword>
<dbReference type="Proteomes" id="UP000729733">
    <property type="component" value="Unassembled WGS sequence"/>
</dbReference>
<evidence type="ECO:0000313" key="4">
    <source>
        <dbReference type="EMBL" id="MCC0179124.1"/>
    </source>
</evidence>
<dbReference type="NCBIfam" id="NF001422">
    <property type="entry name" value="PRK00296.1"/>
    <property type="match status" value="1"/>
</dbReference>
<dbReference type="AlphaFoldDB" id="A0A964BU23"/>
<gene>
    <name evidence="3 4" type="primary">minE</name>
    <name evidence="4" type="ORF">I4641_19335</name>
</gene>
<proteinExistence type="inferred from homology"/>
<reference evidence="4" key="1">
    <citation type="journal article" date="2021" name="Antonie Van Leeuwenhoek">
        <title>Draft genome and description of Waterburya agarophytonicola gen. nov. sp. nov. (Pleurocapsales, Cyanobacteria): a seaweed symbiont.</title>
        <authorList>
            <person name="Bonthond G."/>
            <person name="Shalygin S."/>
            <person name="Bayer T."/>
            <person name="Weinberger F."/>
        </authorList>
    </citation>
    <scope>NUCLEOTIDE SEQUENCE</scope>
    <source>
        <strain evidence="4">KI4</strain>
    </source>
</reference>
<dbReference type="SUPFAM" id="SSF55229">
    <property type="entry name" value="Cell division protein MinE topological specificity domain"/>
    <property type="match status" value="1"/>
</dbReference>
<comment type="caution">
    <text evidence="4">The sequence shown here is derived from an EMBL/GenBank/DDBJ whole genome shotgun (WGS) entry which is preliminary data.</text>
</comment>
<dbReference type="NCBIfam" id="TIGR01215">
    <property type="entry name" value="minE"/>
    <property type="match status" value="1"/>
</dbReference>
<dbReference type="InterPro" id="IPR005527">
    <property type="entry name" value="MinE"/>
</dbReference>
<dbReference type="GO" id="GO:0051301">
    <property type="term" value="P:cell division"/>
    <property type="evidence" value="ECO:0007669"/>
    <property type="project" value="UniProtKB-KW"/>
</dbReference>
<dbReference type="Gene3D" id="3.30.1070.10">
    <property type="entry name" value="Cell division topological specificity factor MinE"/>
    <property type="match status" value="1"/>
</dbReference>
<dbReference type="HAMAP" id="MF_00262">
    <property type="entry name" value="MinE"/>
    <property type="match status" value="1"/>
</dbReference>
<dbReference type="InterPro" id="IPR036707">
    <property type="entry name" value="MinE_sf"/>
</dbReference>
<protein>
    <recommendedName>
        <fullName evidence="3">Cell division topological specificity factor</fullName>
    </recommendedName>
</protein>
<evidence type="ECO:0000256" key="2">
    <source>
        <dbReference type="ARBA" id="ARBA00025265"/>
    </source>
</evidence>
<dbReference type="GO" id="GO:0032955">
    <property type="term" value="P:regulation of division septum assembly"/>
    <property type="evidence" value="ECO:0007669"/>
    <property type="project" value="InterPro"/>
</dbReference>
<organism evidence="4 5">
    <name type="scientific">Waterburya agarophytonicola KI4</name>
    <dbReference type="NCBI Taxonomy" id="2874699"/>
    <lineage>
        <taxon>Bacteria</taxon>
        <taxon>Bacillati</taxon>
        <taxon>Cyanobacteriota</taxon>
        <taxon>Cyanophyceae</taxon>
        <taxon>Pleurocapsales</taxon>
        <taxon>Hyellaceae</taxon>
        <taxon>Waterburya</taxon>
        <taxon>Waterburya agarophytonicola</taxon>
    </lineage>
</organism>
<name>A0A964BU23_9CYAN</name>
<accession>A0A964BU23</accession>
<sequence length="130" mass="15133">MQTILNTINRFLEMLFPWNNNANSKDCAKSRLKLIIAHDRASINSDMLMAMREEILDVVARYVEVDREEMEFSLSNDQRMTSLTANLPIRQIKRLGELQKQLQENNGIDLQKIEVVEIDRNEDNAKSNPK</sequence>
<keyword evidence="3" id="KW-0131">Cell cycle</keyword>
<evidence type="ECO:0000256" key="3">
    <source>
        <dbReference type="HAMAP-Rule" id="MF_00262"/>
    </source>
</evidence>
<comment type="function">
    <text evidence="2 3">Prevents the cell division inhibition by proteins MinC and MinD at internal division sites while permitting inhibition at polar sites. This ensures cell division at the proper site by restricting the formation of a division septum at the midpoint of the long axis of the cell.</text>
</comment>
<evidence type="ECO:0000256" key="1">
    <source>
        <dbReference type="ARBA" id="ARBA00008168"/>
    </source>
</evidence>